<evidence type="ECO:0000313" key="9">
    <source>
        <dbReference type="Proteomes" id="UP000028828"/>
    </source>
</evidence>
<feature type="compositionally biased region" description="Basic and acidic residues" evidence="6">
    <location>
        <begin position="623"/>
        <end position="638"/>
    </location>
</feature>
<evidence type="ECO:0000256" key="2">
    <source>
        <dbReference type="ARBA" id="ARBA00022485"/>
    </source>
</evidence>
<feature type="domain" description="Iron hydrogenase large subunit C-terminal" evidence="7">
    <location>
        <begin position="458"/>
        <end position="493"/>
    </location>
</feature>
<dbReference type="GO" id="GO:0051539">
    <property type="term" value="F:4 iron, 4 sulfur cluster binding"/>
    <property type="evidence" value="ECO:0007669"/>
    <property type="project" value="UniProtKB-KW"/>
</dbReference>
<feature type="domain" description="Iron hydrogenase large subunit C-terminal" evidence="7">
    <location>
        <begin position="634"/>
        <end position="789"/>
    </location>
</feature>
<accession>A0A086JA36</accession>
<feature type="region of interest" description="Disordered" evidence="6">
    <location>
        <begin position="715"/>
        <end position="745"/>
    </location>
</feature>
<keyword evidence="3" id="KW-0479">Metal-binding</keyword>
<feature type="domain" description="Iron hydrogenase large subunit C-terminal" evidence="7">
    <location>
        <begin position="320"/>
        <end position="367"/>
    </location>
</feature>
<evidence type="ECO:0000256" key="5">
    <source>
        <dbReference type="ARBA" id="ARBA00023014"/>
    </source>
</evidence>
<comment type="caution">
    <text evidence="8">The sequence shown here is derived from an EMBL/GenBank/DDBJ whole genome shotgun (WGS) entry which is preliminary data.</text>
</comment>
<dbReference type="SUPFAM" id="SSF53920">
    <property type="entry name" value="Fe-only hydrogenase"/>
    <property type="match status" value="1"/>
</dbReference>
<feature type="compositionally biased region" description="Polar residues" evidence="6">
    <location>
        <begin position="132"/>
        <end position="146"/>
    </location>
</feature>
<evidence type="ECO:0000256" key="6">
    <source>
        <dbReference type="SAM" id="MobiDB-lite"/>
    </source>
</evidence>
<dbReference type="VEuPathDB" id="ToxoDB:TGP89_242580"/>
<dbReference type="InterPro" id="IPR009016">
    <property type="entry name" value="Fe_hydrogenase"/>
</dbReference>
<protein>
    <submittedName>
        <fullName evidence="8">Iron only hydrogenase large subunit, c-terminal domain-containing protein</fullName>
    </submittedName>
</protein>
<feature type="region of interest" description="Disordered" evidence="6">
    <location>
        <begin position="599"/>
        <end position="645"/>
    </location>
</feature>
<dbReference type="PANTHER" id="PTHR11615">
    <property type="entry name" value="NITRATE, FORMATE, IRON DEHYDROGENASE"/>
    <property type="match status" value="1"/>
</dbReference>
<dbReference type="InterPro" id="IPR050340">
    <property type="entry name" value="Cytosolic_Fe-S_CAF"/>
</dbReference>
<sequence>MSMARESVANPSFSAAVKLADLDDYLAPAQSCVVPILTAERQNDQAVTRSVSGRARGNGVPGLGRSGIRTGDYGNSDRFNQGANLNDGKEYGRADLIRLVKPGRETGRAITDRGMHATGSRKREAVAMTSARKGNSAPNPNMTQGQEDAAGGEKGNAIAASTAVAKVSLYDCLACSGCVTSAEAVLLDHHSVDQFLRSVRSSSAKSITVVSLSFQSITALAHEFGSSPAKTLRRISTLFRLAGATYVLGTQVSDAIAVLEAEREFVRRYREAAERTASERAHLQSTVQVETDKEEGLSSPPTGGHSIDETTIPLVPADGLLPVLTSFCPGLVCYAEKSLHPSLLPYFSRVRSSQQIQGVLVKGLLCEVHNARSFFSRWRVAIPMANWFLSPMMKRTLSRYCHLTAGLSKQVCQQAAPSNTAKTGNGDMHPLAGDLPSSRVQTDLRVPAKVECLRRNEELTPGDIFHVCVMPCFDKKLEAARPEFRSTPMATAADCLHSVSASSGHRLLSGLSEQAGTSLPNNGASGGDTPDVDLVLATNEVTTLMERLNVTFDELDDSPVDDFYDYFSGLWYQGSRCSGPFVGEPPHLADGACSMTQWGTPEDSPLPMLGHPVEQETPASRSDNIDKEFSKRDVKPSRPSEYLSGSGGYTDRVFRRAAWELFGVKVEGPLQFTQGRNEDYKEVTLVVDGEEKLRFAIAYGFRNIRNVVQRLKREISEETSKNNSRDHLRSPVRDFSNREHTASPHADIRIDGADEECIAVSHRRNKRAQRRFPHFIELAACPGGCLNGGGQMLSLGRSQRRASKNSHRYISTDSTCKSGTRISEVTISAKSAAIETERVIDAHAAGLSGLSSVTEGKVGSTSAKPDSETQKPLTCLTDLLHSSFVFHDPLHSREIELAYRYLQGRVRSSSASIGEEPVKTNRQQWRQSRAVKDRSDGEVTVDWWQRALSEEQEYKAMYTSFKSIYLTSEPPSGATMASLKW</sequence>
<evidence type="ECO:0000256" key="3">
    <source>
        <dbReference type="ARBA" id="ARBA00022723"/>
    </source>
</evidence>
<evidence type="ECO:0000259" key="7">
    <source>
        <dbReference type="Pfam" id="PF02906"/>
    </source>
</evidence>
<evidence type="ECO:0000256" key="4">
    <source>
        <dbReference type="ARBA" id="ARBA00023004"/>
    </source>
</evidence>
<keyword evidence="4" id="KW-0408">Iron</keyword>
<dbReference type="Gene3D" id="3.40.950.10">
    <property type="entry name" value="Fe-only Hydrogenase (Larger Subunit), Chain L, domain 3"/>
    <property type="match status" value="2"/>
</dbReference>
<name>A0A086JA36_TOXGO</name>
<feature type="region of interest" description="Disordered" evidence="6">
    <location>
        <begin position="277"/>
        <end position="305"/>
    </location>
</feature>
<dbReference type="Proteomes" id="UP000028828">
    <property type="component" value="Unassembled WGS sequence"/>
</dbReference>
<dbReference type="InterPro" id="IPR004108">
    <property type="entry name" value="Fe_hydrogenase_lsu_C"/>
</dbReference>
<keyword evidence="5" id="KW-0411">Iron-sulfur</keyword>
<dbReference type="AlphaFoldDB" id="A0A086JA36"/>
<organism evidence="8 9">
    <name type="scientific">Toxoplasma gondii p89</name>
    <dbReference type="NCBI Taxonomy" id="943119"/>
    <lineage>
        <taxon>Eukaryota</taxon>
        <taxon>Sar</taxon>
        <taxon>Alveolata</taxon>
        <taxon>Apicomplexa</taxon>
        <taxon>Conoidasida</taxon>
        <taxon>Coccidia</taxon>
        <taxon>Eucoccidiorida</taxon>
        <taxon>Eimeriorina</taxon>
        <taxon>Sarcocystidae</taxon>
        <taxon>Toxoplasma</taxon>
    </lineage>
</organism>
<dbReference type="Gene3D" id="3.40.50.1780">
    <property type="match status" value="1"/>
</dbReference>
<dbReference type="GO" id="GO:0046872">
    <property type="term" value="F:metal ion binding"/>
    <property type="evidence" value="ECO:0007669"/>
    <property type="project" value="UniProtKB-KW"/>
</dbReference>
<evidence type="ECO:0000313" key="8">
    <source>
        <dbReference type="EMBL" id="KFG29004.1"/>
    </source>
</evidence>
<proteinExistence type="inferred from homology"/>
<gene>
    <name evidence="8" type="ORF">TGP89_242580</name>
</gene>
<feature type="region of interest" description="Disordered" evidence="6">
    <location>
        <begin position="47"/>
        <end position="86"/>
    </location>
</feature>
<dbReference type="Pfam" id="PF02906">
    <property type="entry name" value="Fe_hyd_lg_C"/>
    <property type="match status" value="3"/>
</dbReference>
<comment type="similarity">
    <text evidence="1">Belongs to the NARF family.</text>
</comment>
<dbReference type="FunFam" id="3.30.70.20:FF:000042">
    <property type="entry name" value="Cytosolic Fe-S cluster assembly factor NAR1"/>
    <property type="match status" value="1"/>
</dbReference>
<feature type="region of interest" description="Disordered" evidence="6">
    <location>
        <begin position="128"/>
        <end position="151"/>
    </location>
</feature>
<dbReference type="EMBL" id="AEYI02002251">
    <property type="protein sequence ID" value="KFG29004.1"/>
    <property type="molecule type" value="Genomic_DNA"/>
</dbReference>
<evidence type="ECO:0000256" key="1">
    <source>
        <dbReference type="ARBA" id="ARBA00006596"/>
    </source>
</evidence>
<keyword evidence="2" id="KW-0004">4Fe-4S</keyword>
<reference evidence="8 9" key="1">
    <citation type="submission" date="2014-03" db="EMBL/GenBank/DDBJ databases">
        <authorList>
            <person name="Sibley D."/>
            <person name="Venepally P."/>
            <person name="Karamycheva S."/>
            <person name="Hadjithomas M."/>
            <person name="Khan A."/>
            <person name="Brunk B."/>
            <person name="Roos D."/>
            <person name="Caler E."/>
            <person name="Lorenzi H."/>
        </authorList>
    </citation>
    <scope>NUCLEOTIDE SEQUENCE [LARGE SCALE GENOMIC DNA]</scope>
    <source>
        <strain evidence="9">p89</strain>
    </source>
</reference>
<dbReference type="OrthoDB" id="10253113at2759"/>